<keyword evidence="1" id="KW-0805">Transcription regulation</keyword>
<evidence type="ECO:0000256" key="2">
    <source>
        <dbReference type="ARBA" id="ARBA00023125"/>
    </source>
</evidence>
<dbReference type="PANTHER" id="PTHR33154">
    <property type="entry name" value="TRANSCRIPTIONAL REGULATOR, ARSR FAMILY"/>
    <property type="match status" value="1"/>
</dbReference>
<dbReference type="EMBL" id="JACOOO010000022">
    <property type="protein sequence ID" value="MBC5629401.1"/>
    <property type="molecule type" value="Genomic_DNA"/>
</dbReference>
<dbReference type="RefSeq" id="WP_032117919.1">
    <property type="nucleotide sequence ID" value="NZ_JACOOO010000022.1"/>
</dbReference>
<accession>A0ABR7DDD2</accession>
<evidence type="ECO:0000259" key="4">
    <source>
        <dbReference type="PROSITE" id="PS50987"/>
    </source>
</evidence>
<protein>
    <submittedName>
        <fullName evidence="5">Winged helix-turn-helix transcriptional regulator</fullName>
    </submittedName>
</protein>
<sequence length="371" mass="43365">MNYIIKKDINPIYELFKTFYYLANEDEEIESFNKTLDKESLDKDKYKKNNLKNFHKFIDKFKKQNKIPMDKIQFYFKDIKDSDSKTNNFLANIFLVNLDLEDLQSVKKRILSLPTSELESNLIRDIISFLEDIFDSNSLKSINSKESLLKFLISNSKNLSPEIKWNLTVLLEDSRKHLLELISIITDSLEIFKNTFSILDKDKEIFIKELNTTFKENPDYLTSLFGFKLDNDSILNIYPSMINFKSIDITYNEGKISAIPGRYNCYFGYKFKELIALTNGKKNESELLQDKLKALGDKSKYEILKMLNNGPMYGQQIAEKLSLTTATISYHMNSLVLCGLVKLNKVDNKIYYNSNKDEINYFLKKLGEELT</sequence>
<keyword evidence="3" id="KW-0804">Transcription</keyword>
<dbReference type="InterPro" id="IPR001845">
    <property type="entry name" value="HTH_ArsR_DNA-bd_dom"/>
</dbReference>
<dbReference type="InterPro" id="IPR051081">
    <property type="entry name" value="HTH_MetalResp_TranReg"/>
</dbReference>
<evidence type="ECO:0000313" key="6">
    <source>
        <dbReference type="Proteomes" id="UP000596929"/>
    </source>
</evidence>
<dbReference type="InterPro" id="IPR011991">
    <property type="entry name" value="ArsR-like_HTH"/>
</dbReference>
<dbReference type="SUPFAM" id="SSF46785">
    <property type="entry name" value="Winged helix' DNA-binding domain"/>
    <property type="match status" value="1"/>
</dbReference>
<keyword evidence="6" id="KW-1185">Reference proteome</keyword>
<dbReference type="SMART" id="SM00418">
    <property type="entry name" value="HTH_ARSR"/>
    <property type="match status" value="1"/>
</dbReference>
<gene>
    <name evidence="5" type="ORF">H8S20_10925</name>
</gene>
<feature type="domain" description="HTH arsR-type" evidence="4">
    <location>
        <begin position="280"/>
        <end position="371"/>
    </location>
</feature>
<keyword evidence="2" id="KW-0238">DNA-binding</keyword>
<evidence type="ECO:0000313" key="5">
    <source>
        <dbReference type="EMBL" id="MBC5629401.1"/>
    </source>
</evidence>
<name>A0ABR7DDD2_9CLOT</name>
<evidence type="ECO:0000256" key="3">
    <source>
        <dbReference type="ARBA" id="ARBA00023163"/>
    </source>
</evidence>
<dbReference type="InterPro" id="IPR036388">
    <property type="entry name" value="WH-like_DNA-bd_sf"/>
</dbReference>
<proteinExistence type="predicted"/>
<comment type="caution">
    <text evidence="5">The sequence shown here is derived from an EMBL/GenBank/DDBJ whole genome shotgun (WGS) entry which is preliminary data.</text>
</comment>
<dbReference type="CDD" id="cd00090">
    <property type="entry name" value="HTH_ARSR"/>
    <property type="match status" value="1"/>
</dbReference>
<dbReference type="Proteomes" id="UP000596929">
    <property type="component" value="Unassembled WGS sequence"/>
</dbReference>
<reference evidence="5 6" key="1">
    <citation type="submission" date="2020-08" db="EMBL/GenBank/DDBJ databases">
        <title>Genome public.</title>
        <authorList>
            <person name="Liu C."/>
            <person name="Sun Q."/>
        </authorList>
    </citation>
    <scope>NUCLEOTIDE SEQUENCE [LARGE SCALE GENOMIC DNA]</scope>
    <source>
        <strain evidence="5 6">NSJ-6</strain>
    </source>
</reference>
<organism evidence="5 6">
    <name type="scientific">Clostridium hominis</name>
    <dbReference type="NCBI Taxonomy" id="2763036"/>
    <lineage>
        <taxon>Bacteria</taxon>
        <taxon>Bacillati</taxon>
        <taxon>Bacillota</taxon>
        <taxon>Clostridia</taxon>
        <taxon>Eubacteriales</taxon>
        <taxon>Clostridiaceae</taxon>
        <taxon>Clostridium</taxon>
    </lineage>
</organism>
<dbReference type="Gene3D" id="1.10.10.10">
    <property type="entry name" value="Winged helix-like DNA-binding domain superfamily/Winged helix DNA-binding domain"/>
    <property type="match status" value="1"/>
</dbReference>
<dbReference type="PANTHER" id="PTHR33154:SF18">
    <property type="entry name" value="ARSENICAL RESISTANCE OPERON REPRESSOR"/>
    <property type="match status" value="1"/>
</dbReference>
<dbReference type="PRINTS" id="PR00778">
    <property type="entry name" value="HTHARSR"/>
</dbReference>
<dbReference type="PROSITE" id="PS50987">
    <property type="entry name" value="HTH_ARSR_2"/>
    <property type="match status" value="1"/>
</dbReference>
<evidence type="ECO:0000256" key="1">
    <source>
        <dbReference type="ARBA" id="ARBA00023015"/>
    </source>
</evidence>
<dbReference type="Pfam" id="PF01022">
    <property type="entry name" value="HTH_5"/>
    <property type="match status" value="1"/>
</dbReference>
<dbReference type="InterPro" id="IPR036390">
    <property type="entry name" value="WH_DNA-bd_sf"/>
</dbReference>